<sequence length="453" mass="47010">MPLRVLATRGEDADMTSQTPIFHVSRNLFRITLALLLLSGLTACNGLAGFAAKPDARPGETLEAKPKPAPATATAETEEPIEESKPKPSPLYEWKGDGRRVSRIVVNTNEQKAHFYAGEDEIGWSTVATGISKYPTPTGDFAVMEKVENKRSNLYGKVYGKGGQVIKSSVKVGRDPIPAGGRFEGSHMPYFMRLTHDGVGLHAGPIPNPGQPASHGCIRMPRQLAPVLFKHVSNGTQVAIVGKGPSYGNYVEKQRAIAAARAAEQRRVAAQKAEEAARAQQIAANEPTAPAQSPATTTPLAPPTQTIPGRVIEEQAQAKDDLAIVEPVTTPTTGETKLKAEPVPPVAPAPTPVQEVKPTPDTAATVTPGIPQPSPAPTEPTAPAPAQVTPAPALPAAPAAPAQPAPIQPVPVAQPTPAPQPPAPAAKPEPVAAPPQPAPAAPAPAAPSENKAG</sequence>
<evidence type="ECO:0000256" key="3">
    <source>
        <dbReference type="ARBA" id="ARBA00022679"/>
    </source>
</evidence>
<feature type="compositionally biased region" description="Pro residues" evidence="8">
    <location>
        <begin position="401"/>
        <end position="445"/>
    </location>
</feature>
<dbReference type="PROSITE" id="PS52029">
    <property type="entry name" value="LD_TPASE"/>
    <property type="match status" value="1"/>
</dbReference>
<evidence type="ECO:0000313" key="10">
    <source>
        <dbReference type="EMBL" id="TCT24180.1"/>
    </source>
</evidence>
<feature type="compositionally biased region" description="Low complexity" evidence="8">
    <location>
        <begin position="384"/>
        <end position="400"/>
    </location>
</feature>
<dbReference type="SUPFAM" id="SSF141523">
    <property type="entry name" value="L,D-transpeptidase catalytic domain-like"/>
    <property type="match status" value="1"/>
</dbReference>
<reference evidence="10 11" key="1">
    <citation type="submission" date="2019-03" db="EMBL/GenBank/DDBJ databases">
        <title>Genomic Encyclopedia of Type Strains, Phase IV (KMG-IV): sequencing the most valuable type-strain genomes for metagenomic binning, comparative biology and taxonomic classification.</title>
        <authorList>
            <person name="Goeker M."/>
        </authorList>
    </citation>
    <scope>NUCLEOTIDE SEQUENCE [LARGE SCALE GENOMIC DNA]</scope>
    <source>
        <strain evidence="10 11">DSM 13587</strain>
    </source>
</reference>
<keyword evidence="5 7" id="KW-0573">Peptidoglycan synthesis</keyword>
<evidence type="ECO:0000256" key="8">
    <source>
        <dbReference type="SAM" id="MobiDB-lite"/>
    </source>
</evidence>
<dbReference type="Gene3D" id="2.40.440.10">
    <property type="entry name" value="L,D-transpeptidase catalytic domain-like"/>
    <property type="match status" value="1"/>
</dbReference>
<keyword evidence="4 7" id="KW-0133">Cell shape</keyword>
<dbReference type="PANTHER" id="PTHR30582">
    <property type="entry name" value="L,D-TRANSPEPTIDASE"/>
    <property type="match status" value="1"/>
</dbReference>
<dbReference type="GO" id="GO:0071972">
    <property type="term" value="F:peptidoglycan L,D-transpeptidase activity"/>
    <property type="evidence" value="ECO:0007669"/>
    <property type="project" value="TreeGrafter"/>
</dbReference>
<evidence type="ECO:0000313" key="11">
    <source>
        <dbReference type="Proteomes" id="UP000295717"/>
    </source>
</evidence>
<dbReference type="EMBL" id="SMAO01000001">
    <property type="protein sequence ID" value="TCT24180.1"/>
    <property type="molecule type" value="Genomic_DNA"/>
</dbReference>
<dbReference type="InterPro" id="IPR005490">
    <property type="entry name" value="LD_TPept_cat_dom"/>
</dbReference>
<keyword evidence="6 7" id="KW-0961">Cell wall biogenesis/degradation</keyword>
<dbReference type="Proteomes" id="UP000295717">
    <property type="component" value="Unassembled WGS sequence"/>
</dbReference>
<organism evidence="10 11">
    <name type="scientific">Thiobaca trueperi</name>
    <dbReference type="NCBI Taxonomy" id="127458"/>
    <lineage>
        <taxon>Bacteria</taxon>
        <taxon>Pseudomonadati</taxon>
        <taxon>Pseudomonadota</taxon>
        <taxon>Gammaproteobacteria</taxon>
        <taxon>Chromatiales</taxon>
        <taxon>Chromatiaceae</taxon>
        <taxon>Thiobaca</taxon>
    </lineage>
</organism>
<feature type="domain" description="L,D-TPase catalytic" evidence="9">
    <location>
        <begin position="102"/>
        <end position="241"/>
    </location>
</feature>
<name>A0A4R3N4T3_9GAMM</name>
<accession>A0A4R3N4T3</accession>
<keyword evidence="11" id="KW-1185">Reference proteome</keyword>
<feature type="compositionally biased region" description="Basic and acidic residues" evidence="8">
    <location>
        <begin position="311"/>
        <end position="322"/>
    </location>
</feature>
<dbReference type="GO" id="GO:0008360">
    <property type="term" value="P:regulation of cell shape"/>
    <property type="evidence" value="ECO:0007669"/>
    <property type="project" value="UniProtKB-UniRule"/>
</dbReference>
<comment type="pathway">
    <text evidence="1 7">Cell wall biogenesis; peptidoglycan biosynthesis.</text>
</comment>
<evidence type="ECO:0000256" key="6">
    <source>
        <dbReference type="ARBA" id="ARBA00023316"/>
    </source>
</evidence>
<dbReference type="UniPathway" id="UPA00219"/>
<evidence type="ECO:0000256" key="2">
    <source>
        <dbReference type="ARBA" id="ARBA00005992"/>
    </source>
</evidence>
<evidence type="ECO:0000256" key="7">
    <source>
        <dbReference type="PROSITE-ProRule" id="PRU01373"/>
    </source>
</evidence>
<evidence type="ECO:0000259" key="9">
    <source>
        <dbReference type="PROSITE" id="PS52029"/>
    </source>
</evidence>
<feature type="region of interest" description="Disordered" evidence="8">
    <location>
        <begin position="54"/>
        <end position="93"/>
    </location>
</feature>
<dbReference type="GO" id="GO:0016740">
    <property type="term" value="F:transferase activity"/>
    <property type="evidence" value="ECO:0007669"/>
    <property type="project" value="UniProtKB-KW"/>
</dbReference>
<dbReference type="PANTHER" id="PTHR30582:SF2">
    <property type="entry name" value="L,D-TRANSPEPTIDASE YCIB-RELATED"/>
    <property type="match status" value="1"/>
</dbReference>
<dbReference type="InterPro" id="IPR050979">
    <property type="entry name" value="LD-transpeptidase"/>
</dbReference>
<evidence type="ECO:0000256" key="1">
    <source>
        <dbReference type="ARBA" id="ARBA00004752"/>
    </source>
</evidence>
<evidence type="ECO:0000256" key="5">
    <source>
        <dbReference type="ARBA" id="ARBA00022984"/>
    </source>
</evidence>
<comment type="similarity">
    <text evidence="2">Belongs to the YkuD family.</text>
</comment>
<feature type="compositionally biased region" description="Basic and acidic residues" evidence="8">
    <location>
        <begin position="54"/>
        <end position="66"/>
    </location>
</feature>
<dbReference type="Pfam" id="PF03734">
    <property type="entry name" value="YkuD"/>
    <property type="match status" value="1"/>
</dbReference>
<dbReference type="GO" id="GO:0071555">
    <property type="term" value="P:cell wall organization"/>
    <property type="evidence" value="ECO:0007669"/>
    <property type="project" value="UniProtKB-UniRule"/>
</dbReference>
<feature type="compositionally biased region" description="Pro residues" evidence="8">
    <location>
        <begin position="342"/>
        <end position="351"/>
    </location>
</feature>
<keyword evidence="3" id="KW-0808">Transferase</keyword>
<dbReference type="OrthoDB" id="463216at2"/>
<feature type="compositionally biased region" description="Low complexity" evidence="8">
    <location>
        <begin position="278"/>
        <end position="306"/>
    </location>
</feature>
<dbReference type="CDD" id="cd16913">
    <property type="entry name" value="YkuD_like"/>
    <property type="match status" value="1"/>
</dbReference>
<dbReference type="RefSeq" id="WP_132975377.1">
    <property type="nucleotide sequence ID" value="NZ_SMAO01000001.1"/>
</dbReference>
<dbReference type="GO" id="GO:0005576">
    <property type="term" value="C:extracellular region"/>
    <property type="evidence" value="ECO:0007669"/>
    <property type="project" value="TreeGrafter"/>
</dbReference>
<gene>
    <name evidence="10" type="ORF">EDC35_101501</name>
</gene>
<proteinExistence type="inferred from homology"/>
<comment type="caution">
    <text evidence="10">The sequence shown here is derived from an EMBL/GenBank/DDBJ whole genome shotgun (WGS) entry which is preliminary data.</text>
</comment>
<feature type="region of interest" description="Disordered" evidence="8">
    <location>
        <begin position="272"/>
        <end position="453"/>
    </location>
</feature>
<dbReference type="GO" id="GO:0018104">
    <property type="term" value="P:peptidoglycan-protein cross-linking"/>
    <property type="evidence" value="ECO:0007669"/>
    <property type="project" value="TreeGrafter"/>
</dbReference>
<protein>
    <submittedName>
        <fullName evidence="10">L,D-transpeptidase-like protein</fullName>
    </submittedName>
</protein>
<dbReference type="AlphaFoldDB" id="A0A4R3N4T3"/>
<feature type="active site" description="Nucleophile" evidence="7">
    <location>
        <position position="217"/>
    </location>
</feature>
<evidence type="ECO:0000256" key="4">
    <source>
        <dbReference type="ARBA" id="ARBA00022960"/>
    </source>
</evidence>
<dbReference type="PRINTS" id="PR01217">
    <property type="entry name" value="PRICHEXTENSN"/>
</dbReference>
<feature type="compositionally biased region" description="Pro residues" evidence="8">
    <location>
        <begin position="370"/>
        <end position="383"/>
    </location>
</feature>
<feature type="compositionally biased region" description="Low complexity" evidence="8">
    <location>
        <begin position="325"/>
        <end position="335"/>
    </location>
</feature>
<dbReference type="InterPro" id="IPR038063">
    <property type="entry name" value="Transpep_catalytic_dom"/>
</dbReference>
<feature type="active site" description="Proton donor/acceptor" evidence="7">
    <location>
        <position position="202"/>
    </location>
</feature>